<dbReference type="InterPro" id="IPR035906">
    <property type="entry name" value="MetI-like_sf"/>
</dbReference>
<feature type="domain" description="ABC transmembrane type-1" evidence="8">
    <location>
        <begin position="160"/>
        <end position="343"/>
    </location>
</feature>
<feature type="domain" description="ABC transmembrane type-1" evidence="8">
    <location>
        <begin position="483"/>
        <end position="662"/>
    </location>
</feature>
<evidence type="ECO:0000313" key="10">
    <source>
        <dbReference type="Proteomes" id="UP001073227"/>
    </source>
</evidence>
<feature type="transmembrane region" description="Helical" evidence="7">
    <location>
        <begin position="602"/>
        <end position="624"/>
    </location>
</feature>
<feature type="transmembrane region" description="Helical" evidence="7">
    <location>
        <begin position="463"/>
        <end position="480"/>
    </location>
</feature>
<dbReference type="InterPro" id="IPR000515">
    <property type="entry name" value="MetI-like"/>
</dbReference>
<organism evidence="9 10">
    <name type="scientific">Hoeflea algicola</name>
    <dbReference type="NCBI Taxonomy" id="2983763"/>
    <lineage>
        <taxon>Bacteria</taxon>
        <taxon>Pseudomonadati</taxon>
        <taxon>Pseudomonadota</taxon>
        <taxon>Alphaproteobacteria</taxon>
        <taxon>Hyphomicrobiales</taxon>
        <taxon>Rhizobiaceae</taxon>
        <taxon>Hoeflea</taxon>
    </lineage>
</organism>
<gene>
    <name evidence="9" type="ORF">OEG84_12195</name>
</gene>
<dbReference type="PANTHER" id="PTHR47737">
    <property type="entry name" value="GLYCINE BETAINE/PROLINE BETAINE TRANSPORT SYSTEM PERMEASE PROTEIN PROW"/>
    <property type="match status" value="1"/>
</dbReference>
<evidence type="ECO:0000256" key="7">
    <source>
        <dbReference type="RuleBase" id="RU363032"/>
    </source>
</evidence>
<accession>A0ABT3Z9J0</accession>
<dbReference type="Proteomes" id="UP001073227">
    <property type="component" value="Unassembled WGS sequence"/>
</dbReference>
<evidence type="ECO:0000256" key="3">
    <source>
        <dbReference type="ARBA" id="ARBA00022475"/>
    </source>
</evidence>
<feature type="transmembrane region" description="Helical" evidence="7">
    <location>
        <begin position="168"/>
        <end position="192"/>
    </location>
</feature>
<feature type="transmembrane region" description="Helical" evidence="7">
    <location>
        <begin position="369"/>
        <end position="390"/>
    </location>
</feature>
<comment type="caution">
    <text evidence="9">The sequence shown here is derived from an EMBL/GenBank/DDBJ whole genome shotgun (WGS) entry which is preliminary data.</text>
</comment>
<dbReference type="PROSITE" id="PS50928">
    <property type="entry name" value="ABC_TM1"/>
    <property type="match status" value="2"/>
</dbReference>
<keyword evidence="5 7" id="KW-1133">Transmembrane helix</keyword>
<feature type="transmembrane region" description="Helical" evidence="7">
    <location>
        <begin position="212"/>
        <end position="237"/>
    </location>
</feature>
<dbReference type="PANTHER" id="PTHR47737:SF1">
    <property type="entry name" value="GLYCINE BETAINE_PROLINE BETAINE TRANSPORT SYSTEM PERMEASE PROTEIN PROW"/>
    <property type="match status" value="1"/>
</dbReference>
<comment type="subcellular location">
    <subcellularLocation>
        <location evidence="1 7">Cell membrane</location>
        <topology evidence="1 7">Multi-pass membrane protein</topology>
    </subcellularLocation>
</comment>
<sequence>MATPGIPLSPAPAAHELPHQARALPWSWIGALVLFVGFWQLARSAAPFAFEYPKAYVVPLARWISASMKWLINEATFGLFSFTDLTRFISAVLDVPYTIALSLLSTGMLEGSGSSAVQILPPLPWVAVIGLVMLLGHWLGGLRLALLSGGCFVFLAIFGQWTSAMVTLVSILVAAPLGVIFGLLFGIAAWRWRWVERIITPMLDLMQTIPVFAYLVPVLFLFGFGPTAAVIATLIFATPPMTRIAILALRAVPSEIIDLGNMVGCTERQMTWRVMVPAARESLMVGMNQVIMLSLNMVIIASMIGAGGLGFDVLAALRRLDFGAGLEAGFAIVALAIAMDRLSQAAAERLSEPASETTTRTSLIVRHPYLIAATVLVLVTSALSFVVPGIRSYPEAFEISTGTFWSEVVAWININYFDTLEAIKNVMLLNVLIPFKRFLGDLPWLGVTLFLSFSGYRLGGWRLALLTGALPLFIAVTGQWEKAMITVYLCGISAILAALIGIPIGIFAATRDRIWSWVQVAIDTLQTLPSFVYLMPAVMLFRVGDFTAMIAVVAFAIAPAIRYTALGIRKVDPKLIEAGRAMGCTEWQILTRIRLKLALPEIMLGLNQTIMFALAMLVITALVGTRDLGQEVYIALTKADTGRGLVAGLSIAAIAIVADRLISAGASHARRRLGLE</sequence>
<keyword evidence="3" id="KW-1003">Cell membrane</keyword>
<feature type="transmembrane region" description="Helical" evidence="7">
    <location>
        <begin position="486"/>
        <end position="508"/>
    </location>
</feature>
<reference evidence="9" key="1">
    <citation type="submission" date="2022-10" db="EMBL/GenBank/DDBJ databases">
        <title>Hoeflea sp. G2-23, isolated from marine algae.</title>
        <authorList>
            <person name="Kristyanto S."/>
            <person name="Kim J.M."/>
            <person name="Jeon C.O."/>
        </authorList>
    </citation>
    <scope>NUCLEOTIDE SEQUENCE</scope>
    <source>
        <strain evidence="9">G2-23</strain>
    </source>
</reference>
<keyword evidence="10" id="KW-1185">Reference proteome</keyword>
<evidence type="ECO:0000259" key="8">
    <source>
        <dbReference type="PROSITE" id="PS50928"/>
    </source>
</evidence>
<evidence type="ECO:0000256" key="2">
    <source>
        <dbReference type="ARBA" id="ARBA00022448"/>
    </source>
</evidence>
<evidence type="ECO:0000256" key="1">
    <source>
        <dbReference type="ARBA" id="ARBA00004651"/>
    </source>
</evidence>
<keyword evidence="2 7" id="KW-0813">Transport</keyword>
<feature type="transmembrane region" description="Helical" evidence="7">
    <location>
        <begin position="546"/>
        <end position="565"/>
    </location>
</feature>
<dbReference type="EMBL" id="JAOVZR010000001">
    <property type="protein sequence ID" value="MCY0148452.1"/>
    <property type="molecule type" value="Genomic_DNA"/>
</dbReference>
<feature type="transmembrane region" description="Helical" evidence="7">
    <location>
        <begin position="88"/>
        <end position="107"/>
    </location>
</feature>
<keyword evidence="6 7" id="KW-0472">Membrane</keyword>
<feature type="transmembrane region" description="Helical" evidence="7">
    <location>
        <begin position="119"/>
        <end position="138"/>
    </location>
</feature>
<feature type="transmembrane region" description="Helical" evidence="7">
    <location>
        <begin position="23"/>
        <end position="42"/>
    </location>
</feature>
<feature type="transmembrane region" description="Helical" evidence="7">
    <location>
        <begin position="144"/>
        <end position="161"/>
    </location>
</feature>
<feature type="transmembrane region" description="Helical" evidence="7">
    <location>
        <begin position="644"/>
        <end position="662"/>
    </location>
</feature>
<dbReference type="RefSeq" id="WP_267654018.1">
    <property type="nucleotide sequence ID" value="NZ_JAOVZR010000001.1"/>
</dbReference>
<evidence type="ECO:0000256" key="4">
    <source>
        <dbReference type="ARBA" id="ARBA00022692"/>
    </source>
</evidence>
<evidence type="ECO:0000256" key="5">
    <source>
        <dbReference type="ARBA" id="ARBA00022989"/>
    </source>
</evidence>
<comment type="similarity">
    <text evidence="7">Belongs to the binding-protein-dependent transport system permease family.</text>
</comment>
<dbReference type="CDD" id="cd06261">
    <property type="entry name" value="TM_PBP2"/>
    <property type="match status" value="2"/>
</dbReference>
<dbReference type="SUPFAM" id="SSF161098">
    <property type="entry name" value="MetI-like"/>
    <property type="match status" value="2"/>
</dbReference>
<dbReference type="Pfam" id="PF00528">
    <property type="entry name" value="BPD_transp_1"/>
    <property type="match status" value="2"/>
</dbReference>
<name>A0ABT3Z9J0_9HYPH</name>
<evidence type="ECO:0000313" key="9">
    <source>
        <dbReference type="EMBL" id="MCY0148452.1"/>
    </source>
</evidence>
<protein>
    <submittedName>
        <fullName evidence="9">ABC transporter permease subunit</fullName>
    </submittedName>
</protein>
<dbReference type="Gene3D" id="1.10.3720.10">
    <property type="entry name" value="MetI-like"/>
    <property type="match status" value="2"/>
</dbReference>
<proteinExistence type="inferred from homology"/>
<keyword evidence="4 7" id="KW-0812">Transmembrane</keyword>
<evidence type="ECO:0000256" key="6">
    <source>
        <dbReference type="ARBA" id="ARBA00023136"/>
    </source>
</evidence>
<feature type="transmembrane region" description="Helical" evidence="7">
    <location>
        <begin position="290"/>
        <end position="310"/>
    </location>
</feature>